<dbReference type="InterPro" id="IPR000182">
    <property type="entry name" value="GNAT_dom"/>
</dbReference>
<protein>
    <submittedName>
        <fullName evidence="2">GNAT family N-acetyltransferase</fullName>
    </submittedName>
</protein>
<keyword evidence="3" id="KW-1185">Reference proteome</keyword>
<evidence type="ECO:0000313" key="3">
    <source>
        <dbReference type="Proteomes" id="UP001524473"/>
    </source>
</evidence>
<gene>
    <name evidence="2" type="ORF">NE695_07860</name>
</gene>
<evidence type="ECO:0000259" key="1">
    <source>
        <dbReference type="PROSITE" id="PS51186"/>
    </source>
</evidence>
<dbReference type="SUPFAM" id="SSF55729">
    <property type="entry name" value="Acyl-CoA N-acyltransferases (Nat)"/>
    <property type="match status" value="1"/>
</dbReference>
<dbReference type="InterPro" id="IPR016181">
    <property type="entry name" value="Acyl_CoA_acyltransferase"/>
</dbReference>
<dbReference type="Pfam" id="PF13302">
    <property type="entry name" value="Acetyltransf_3"/>
    <property type="match status" value="1"/>
</dbReference>
<comment type="caution">
    <text evidence="2">The sequence shown here is derived from an EMBL/GenBank/DDBJ whole genome shotgun (WGS) entry which is preliminary data.</text>
</comment>
<proteinExistence type="predicted"/>
<reference evidence="2 3" key="1">
    <citation type="submission" date="2022-06" db="EMBL/GenBank/DDBJ databases">
        <title>Isolation of gut microbiota from human fecal samples.</title>
        <authorList>
            <person name="Pamer E.G."/>
            <person name="Barat B."/>
            <person name="Waligurski E."/>
            <person name="Medina S."/>
            <person name="Paddock L."/>
            <person name="Mostad J."/>
        </authorList>
    </citation>
    <scope>NUCLEOTIDE SEQUENCE [LARGE SCALE GENOMIC DNA]</scope>
    <source>
        <strain evidence="2 3">DFI.9.73</strain>
    </source>
</reference>
<dbReference type="EMBL" id="JANFZH010000015">
    <property type="protein sequence ID" value="MCQ4839827.1"/>
    <property type="molecule type" value="Genomic_DNA"/>
</dbReference>
<evidence type="ECO:0000313" key="2">
    <source>
        <dbReference type="EMBL" id="MCQ4839827.1"/>
    </source>
</evidence>
<dbReference type="RefSeq" id="WP_256191766.1">
    <property type="nucleotide sequence ID" value="NZ_CATZHN010000048.1"/>
</dbReference>
<accession>A0ABT1RYR6</accession>
<organism evidence="2 3">
    <name type="scientific">Neglectibacter timonensis</name>
    <dbReference type="NCBI Taxonomy" id="1776382"/>
    <lineage>
        <taxon>Bacteria</taxon>
        <taxon>Bacillati</taxon>
        <taxon>Bacillota</taxon>
        <taxon>Clostridia</taxon>
        <taxon>Eubacteriales</taxon>
        <taxon>Oscillospiraceae</taxon>
        <taxon>Neglectibacter</taxon>
    </lineage>
</organism>
<feature type="domain" description="N-acetyltransferase" evidence="1">
    <location>
        <begin position="15"/>
        <end position="168"/>
    </location>
</feature>
<dbReference type="Proteomes" id="UP001524473">
    <property type="component" value="Unassembled WGS sequence"/>
</dbReference>
<name>A0ABT1RYR6_9FIRM</name>
<dbReference type="Gene3D" id="3.40.630.30">
    <property type="match status" value="1"/>
</dbReference>
<sequence length="175" mass="19916">MIKWGGQLPIETPRLTLVPMQEEDGADLFAYYTEEIANYQYPKPYGSPEEAVREILQFAEGDSVGSVLFALRDRKNQFLGVTDIHGLSDREPEVGVWIRKEFWRQGYAREAVGAMLGYYGQKGYAFFRWEADRRNPASIHLAESLGGVLKGTDEYENMRGMLLQLNVYSIPAPEV</sequence>
<dbReference type="PANTHER" id="PTHR43792">
    <property type="entry name" value="GNAT FAMILY, PUTATIVE (AFU_ORTHOLOGUE AFUA_3G00765)-RELATED-RELATED"/>
    <property type="match status" value="1"/>
</dbReference>
<dbReference type="InterPro" id="IPR051531">
    <property type="entry name" value="N-acetyltransferase"/>
</dbReference>
<dbReference type="PROSITE" id="PS51186">
    <property type="entry name" value="GNAT"/>
    <property type="match status" value="1"/>
</dbReference>